<dbReference type="EMBL" id="MK072280">
    <property type="protein sequence ID" value="AYV81516.1"/>
    <property type="molecule type" value="Genomic_DNA"/>
</dbReference>
<evidence type="ECO:0000313" key="1">
    <source>
        <dbReference type="EMBL" id="AYV81516.1"/>
    </source>
</evidence>
<organism evidence="1">
    <name type="scientific">Harvfovirus sp</name>
    <dbReference type="NCBI Taxonomy" id="2487768"/>
    <lineage>
        <taxon>Viruses</taxon>
        <taxon>Varidnaviria</taxon>
        <taxon>Bamfordvirae</taxon>
        <taxon>Nucleocytoviricota</taxon>
        <taxon>Megaviricetes</taxon>
        <taxon>Imitervirales</taxon>
        <taxon>Mimiviridae</taxon>
        <taxon>Klosneuvirinae</taxon>
    </lineage>
</organism>
<name>A0A3G5A2R5_9VIRU</name>
<gene>
    <name evidence="1" type="ORF">Harvfovirus38_10</name>
</gene>
<proteinExistence type="predicted"/>
<reference evidence="1" key="1">
    <citation type="submission" date="2018-10" db="EMBL/GenBank/DDBJ databases">
        <title>Hidden diversity of soil giant viruses.</title>
        <authorList>
            <person name="Schulz F."/>
            <person name="Alteio L."/>
            <person name="Goudeau D."/>
            <person name="Ryan E.M."/>
            <person name="Malmstrom R.R."/>
            <person name="Blanchard J."/>
            <person name="Woyke T."/>
        </authorList>
    </citation>
    <scope>NUCLEOTIDE SEQUENCE</scope>
    <source>
        <strain evidence="1">HAV1</strain>
    </source>
</reference>
<sequence>MVIAKPSMVDIQIDIPVVLREMIHAYTNWELQPREEVMTWLLAM</sequence>
<accession>A0A3G5A2R5</accession>
<protein>
    <submittedName>
        <fullName evidence="1">Uncharacterized protein</fullName>
    </submittedName>
</protein>